<dbReference type="GO" id="GO:0070507">
    <property type="term" value="P:regulation of microtubule cytoskeleton organization"/>
    <property type="evidence" value="ECO:0007669"/>
    <property type="project" value="UniProtKB-UniRule"/>
</dbReference>
<evidence type="ECO:0000259" key="5">
    <source>
        <dbReference type="PROSITE" id="PS51730"/>
    </source>
</evidence>
<keyword evidence="1 3" id="KW-0808">Transferase</keyword>
<evidence type="ECO:0000256" key="4">
    <source>
        <dbReference type="SAM" id="MobiDB-lite"/>
    </source>
</evidence>
<evidence type="ECO:0000313" key="6">
    <source>
        <dbReference type="EMBL" id="MXU97743.1"/>
    </source>
</evidence>
<evidence type="ECO:0000256" key="1">
    <source>
        <dbReference type="ARBA" id="ARBA00022679"/>
    </source>
</evidence>
<name>A0A6B0V649_IXORI</name>
<dbReference type="GO" id="GO:0005874">
    <property type="term" value="C:microtubule"/>
    <property type="evidence" value="ECO:0007669"/>
    <property type="project" value="InterPro"/>
</dbReference>
<comment type="caution">
    <text evidence="3">Lacks conserved residue(s) required for the propagation of feature annotation.</text>
</comment>
<accession>A0A6B0V649</accession>
<feature type="site" description="Crucial for catalytic activity" evidence="3">
    <location>
        <position position="79"/>
    </location>
</feature>
<comment type="function">
    <text evidence="3">Specifically acetylates 'Lys-40' in alpha-tubulin on the lumenal side of microtubules. Promotes microtubule destabilization and accelerates microtubule dynamics; this activity may be independent of acetylation activity. Acetylates alpha-tubulin with a slow enzymatic rate, due to a catalytic site that is not optimized for acetyl transfer. Enters the microtubule through each end and diffuses quickly throughout the lumen of microtubules. Acetylates only long/old microtubules because of its slow acetylation rate since it does not have time to act on dynamically unstable microtubules before the enzyme is released.</text>
</comment>
<dbReference type="EC" id="2.3.1.108" evidence="3"/>
<feature type="region of interest" description="Disordered" evidence="4">
    <location>
        <begin position="34"/>
        <end position="58"/>
    </location>
</feature>
<sequence>MEFPFNVADLFSHEFNIVERDLRVKDASAVQPLEEPASDFTKDHPSPTTSSPVSTRKREFQEQLGRVIDALGEASRAAQSLSAAVTTTEKLRRSRHRVYILVEATADGRALVLGLLKVGFKQLFLRDEHSRLCQVRPLCLLDFYVHESRQRQGCGRRLFDCMTKTESLSPAQLPIDHPSEKLLSFMERHFGLAPALPQNNHFAVFPGFFEGLRQLPALGAFLGTGLQTEQSPRNRSRDQGRLPVTKRSRPHSLDSSLVGGCLEWTSYERGSHSRCSMPPQDSQAWQL</sequence>
<dbReference type="InterPro" id="IPR007965">
    <property type="entry name" value="GNAT_ATAT"/>
</dbReference>
<comment type="catalytic activity">
    <reaction evidence="3">
        <text>L-lysyl-[alpha-tubulin] + acetyl-CoA = N(6)-acetyl-L-lysyl-[alpha-tubulin] + CoA + H(+)</text>
        <dbReference type="Rhea" id="RHEA:15277"/>
        <dbReference type="Rhea" id="RHEA-COMP:11278"/>
        <dbReference type="Rhea" id="RHEA-COMP:11279"/>
        <dbReference type="ChEBI" id="CHEBI:15378"/>
        <dbReference type="ChEBI" id="CHEBI:29969"/>
        <dbReference type="ChEBI" id="CHEBI:57287"/>
        <dbReference type="ChEBI" id="CHEBI:57288"/>
        <dbReference type="ChEBI" id="CHEBI:61930"/>
        <dbReference type="EC" id="2.3.1.108"/>
    </reaction>
</comment>
<dbReference type="HAMAP" id="MF_03130">
    <property type="entry name" value="mec17"/>
    <property type="match status" value="1"/>
</dbReference>
<protein>
    <recommendedName>
        <fullName evidence="3">Alpha-tubulin N-acetyltransferase</fullName>
        <shortName evidence="3">Alpha-TAT</shortName>
        <shortName evidence="3">TAT</shortName>
        <ecNumber evidence="3">2.3.1.108</ecNumber>
    </recommendedName>
    <alternativeName>
        <fullName evidence="3">Acetyltransferase mec-17 homolog</fullName>
    </alternativeName>
</protein>
<feature type="domain" description="N-acetyltransferase" evidence="5">
    <location>
        <begin position="1"/>
        <end position="209"/>
    </location>
</feature>
<reference evidence="6" key="1">
    <citation type="submission" date="2019-12" db="EMBL/GenBank/DDBJ databases">
        <title>An insight into the sialome of adult female Ixodes ricinus ticks feeding for 6 days.</title>
        <authorList>
            <person name="Perner J."/>
            <person name="Ribeiro J.M.C."/>
        </authorList>
    </citation>
    <scope>NUCLEOTIDE SEQUENCE</scope>
    <source>
        <strain evidence="6">Semi-engorged</strain>
        <tissue evidence="6">Salivary glands</tissue>
    </source>
</reference>
<proteinExistence type="inferred from homology"/>
<dbReference type="PROSITE" id="PS51730">
    <property type="entry name" value="GNAT_ATAT"/>
    <property type="match status" value="1"/>
</dbReference>
<dbReference type="PANTHER" id="PTHR12327">
    <property type="entry name" value="ALPHA-TUBULIN N-ACETYLTRANSFERASE 1"/>
    <property type="match status" value="1"/>
</dbReference>
<feature type="region of interest" description="Disordered" evidence="4">
    <location>
        <begin position="226"/>
        <end position="255"/>
    </location>
</feature>
<dbReference type="AlphaFoldDB" id="A0A6B0V649"/>
<dbReference type="EMBL" id="GIFC01015660">
    <property type="protein sequence ID" value="MXU97743.1"/>
    <property type="molecule type" value="Transcribed_RNA"/>
</dbReference>
<dbReference type="GO" id="GO:0048666">
    <property type="term" value="P:neuron development"/>
    <property type="evidence" value="ECO:0007669"/>
    <property type="project" value="UniProtKB-UniRule"/>
</dbReference>
<keyword evidence="2 3" id="KW-0012">Acyltransferase</keyword>
<dbReference type="GO" id="GO:0019799">
    <property type="term" value="F:tubulin N-acetyltransferase activity"/>
    <property type="evidence" value="ECO:0007669"/>
    <property type="project" value="UniProtKB-UniRule"/>
</dbReference>
<evidence type="ECO:0000256" key="2">
    <source>
        <dbReference type="ARBA" id="ARBA00023315"/>
    </source>
</evidence>
<keyword evidence="6" id="KW-0675">Receptor</keyword>
<comment type="similarity">
    <text evidence="3">Belongs to the acetyltransferase ATAT1 family.</text>
</comment>
<dbReference type="Pfam" id="PF05301">
    <property type="entry name" value="Acetyltransf_16"/>
    <property type="match status" value="1"/>
</dbReference>
<organism evidence="6">
    <name type="scientific">Ixodes ricinus</name>
    <name type="common">Common tick</name>
    <name type="synonym">Acarus ricinus</name>
    <dbReference type="NCBI Taxonomy" id="34613"/>
    <lineage>
        <taxon>Eukaryota</taxon>
        <taxon>Metazoa</taxon>
        <taxon>Ecdysozoa</taxon>
        <taxon>Arthropoda</taxon>
        <taxon>Chelicerata</taxon>
        <taxon>Arachnida</taxon>
        <taxon>Acari</taxon>
        <taxon>Parasitiformes</taxon>
        <taxon>Ixodida</taxon>
        <taxon>Ixodoidea</taxon>
        <taxon>Ixodidae</taxon>
        <taxon>Ixodinae</taxon>
        <taxon>Ixodes</taxon>
    </lineage>
</organism>
<dbReference type="InterPro" id="IPR038746">
    <property type="entry name" value="Atat"/>
</dbReference>
<feature type="binding site" evidence="3">
    <location>
        <begin position="143"/>
        <end position="156"/>
    </location>
    <ligand>
        <name>acetyl-CoA</name>
        <dbReference type="ChEBI" id="CHEBI:57288"/>
    </ligand>
</feature>
<dbReference type="PANTHER" id="PTHR12327:SF0">
    <property type="entry name" value="ALPHA-TUBULIN N-ACETYLTRANSFERASE 1"/>
    <property type="match status" value="1"/>
</dbReference>
<dbReference type="Gene3D" id="3.40.630.30">
    <property type="match status" value="1"/>
</dbReference>
<evidence type="ECO:0000256" key="3">
    <source>
        <dbReference type="HAMAP-Rule" id="MF_03130"/>
    </source>
</evidence>